<dbReference type="OrthoDB" id="6159439at2759"/>
<dbReference type="GO" id="GO:0003677">
    <property type="term" value="F:DNA binding"/>
    <property type="evidence" value="ECO:0007669"/>
    <property type="project" value="UniProtKB-UniRule"/>
</dbReference>
<evidence type="ECO:0000256" key="1">
    <source>
        <dbReference type="PROSITE-ProRule" id="PRU00108"/>
    </source>
</evidence>
<evidence type="ECO:0000313" key="4">
    <source>
        <dbReference type="EMBL" id="OQS55785.1"/>
    </source>
</evidence>
<dbReference type="GO" id="GO:0005634">
    <property type="term" value="C:nucleus"/>
    <property type="evidence" value="ECO:0007669"/>
    <property type="project" value="UniProtKB-SubCell"/>
</dbReference>
<gene>
    <name evidence="4" type="primary">HD-8</name>
    <name evidence="4" type="ORF">EHP00_1607</name>
</gene>
<comment type="caution">
    <text evidence="4">The sequence shown here is derived from an EMBL/GenBank/DDBJ whole genome shotgun (WGS) entry which is preliminary data.</text>
</comment>
<evidence type="ECO:0000259" key="3">
    <source>
        <dbReference type="PROSITE" id="PS50071"/>
    </source>
</evidence>
<keyword evidence="1 2" id="KW-0238">DNA-binding</keyword>
<protein>
    <submittedName>
        <fullName evidence="4">HD-8</fullName>
    </submittedName>
</protein>
<dbReference type="VEuPathDB" id="MicrosporidiaDB:EHP00_1607"/>
<dbReference type="Gene3D" id="1.10.10.60">
    <property type="entry name" value="Homeodomain-like"/>
    <property type="match status" value="1"/>
</dbReference>
<dbReference type="InterPro" id="IPR009057">
    <property type="entry name" value="Homeodomain-like_sf"/>
</dbReference>
<accession>A0A1W0E950</accession>
<organism evidence="4 5">
    <name type="scientific">Ecytonucleospora hepatopenaei</name>
    <dbReference type="NCBI Taxonomy" id="646526"/>
    <lineage>
        <taxon>Eukaryota</taxon>
        <taxon>Fungi</taxon>
        <taxon>Fungi incertae sedis</taxon>
        <taxon>Microsporidia</taxon>
        <taxon>Enterocytozoonidae</taxon>
        <taxon>Ecytonucleospora</taxon>
    </lineage>
</organism>
<dbReference type="SUPFAM" id="SSF46689">
    <property type="entry name" value="Homeodomain-like"/>
    <property type="match status" value="1"/>
</dbReference>
<dbReference type="CDD" id="cd00086">
    <property type="entry name" value="homeodomain"/>
    <property type="match status" value="1"/>
</dbReference>
<evidence type="ECO:0000313" key="5">
    <source>
        <dbReference type="Proteomes" id="UP000192758"/>
    </source>
</evidence>
<keyword evidence="5" id="KW-1185">Reference proteome</keyword>
<comment type="subcellular location">
    <subcellularLocation>
        <location evidence="1 2">Nucleus</location>
    </subcellularLocation>
</comment>
<dbReference type="AlphaFoldDB" id="A0A1W0E950"/>
<sequence>MSLKEFDGYLGLIMLRREKKMFAYVENSYTNKNPQQKRLLDTIFKILKYPGKTTRINLSILTNLSVRRVQVYFQNLRMNLKKTTQGRRLLDDGRKGSELRVDVLFKIFEATRFHKPFNYKMLNLKECIFRE</sequence>
<dbReference type="Proteomes" id="UP000192758">
    <property type="component" value="Unassembled WGS sequence"/>
</dbReference>
<evidence type="ECO:0000256" key="2">
    <source>
        <dbReference type="RuleBase" id="RU000682"/>
    </source>
</evidence>
<feature type="domain" description="Homeobox" evidence="3">
    <location>
        <begin position="23"/>
        <end position="83"/>
    </location>
</feature>
<proteinExistence type="predicted"/>
<dbReference type="EMBL" id="MNPJ01000002">
    <property type="protein sequence ID" value="OQS55785.1"/>
    <property type="molecule type" value="Genomic_DNA"/>
</dbReference>
<dbReference type="SMART" id="SM00389">
    <property type="entry name" value="HOX"/>
    <property type="match status" value="1"/>
</dbReference>
<reference evidence="4 5" key="1">
    <citation type="journal article" date="2017" name="Environ. Microbiol.">
        <title>Decay of the glycolytic pathway and adaptation to intranuclear parasitism within Enterocytozoonidae microsporidia.</title>
        <authorList>
            <person name="Wiredu Boakye D."/>
            <person name="Jaroenlak P."/>
            <person name="Prachumwat A."/>
            <person name="Williams T.A."/>
            <person name="Bateman K.S."/>
            <person name="Itsathitphaisarn O."/>
            <person name="Sritunyalucksana K."/>
            <person name="Paszkiewicz K.H."/>
            <person name="Moore K.A."/>
            <person name="Stentiford G.D."/>
            <person name="Williams B.A."/>
        </authorList>
    </citation>
    <scope>NUCLEOTIDE SEQUENCE [LARGE SCALE GENOMIC DNA]</scope>
    <source>
        <strain evidence="4 5">TH1</strain>
    </source>
</reference>
<name>A0A1W0E950_9MICR</name>
<feature type="DNA-binding region" description="Homeobox" evidence="1">
    <location>
        <begin position="25"/>
        <end position="84"/>
    </location>
</feature>
<keyword evidence="1 2" id="KW-0539">Nucleus</keyword>
<dbReference type="Pfam" id="PF00046">
    <property type="entry name" value="Homeodomain"/>
    <property type="match status" value="1"/>
</dbReference>
<dbReference type="InterPro" id="IPR001356">
    <property type="entry name" value="HD"/>
</dbReference>
<dbReference type="PROSITE" id="PS50071">
    <property type="entry name" value="HOMEOBOX_2"/>
    <property type="match status" value="1"/>
</dbReference>
<keyword evidence="1 2" id="KW-0371">Homeobox</keyword>